<accession>K0S4C3</accession>
<sequence>MDSAGRLSAVGIGGLQPQNGLLSNVICSPPAWTRSPTCHQDKCRLYELGSIGSAYFGLPILINSSGHQCAVDIGVHPCPPPVVCTAYGSELAWGKRFGLKFELFFRITPTALYGVALQFAVGGPRESLVE</sequence>
<dbReference type="AlphaFoldDB" id="K0S4C3"/>
<evidence type="ECO:0000313" key="1">
    <source>
        <dbReference type="EMBL" id="EJK55776.1"/>
    </source>
</evidence>
<protein>
    <submittedName>
        <fullName evidence="1">Uncharacterized protein</fullName>
    </submittedName>
</protein>
<proteinExistence type="predicted"/>
<feature type="non-terminal residue" evidence="1">
    <location>
        <position position="130"/>
    </location>
</feature>
<reference evidence="1 2" key="1">
    <citation type="journal article" date="2012" name="Genome Biol.">
        <title>Genome and low-iron response of an oceanic diatom adapted to chronic iron limitation.</title>
        <authorList>
            <person name="Lommer M."/>
            <person name="Specht M."/>
            <person name="Roy A.S."/>
            <person name="Kraemer L."/>
            <person name="Andreson R."/>
            <person name="Gutowska M.A."/>
            <person name="Wolf J."/>
            <person name="Bergner S.V."/>
            <person name="Schilhabel M.B."/>
            <person name="Klostermeier U.C."/>
            <person name="Beiko R.G."/>
            <person name="Rosenstiel P."/>
            <person name="Hippler M."/>
            <person name="Laroche J."/>
        </authorList>
    </citation>
    <scope>NUCLEOTIDE SEQUENCE [LARGE SCALE GENOMIC DNA]</scope>
    <source>
        <strain evidence="1 2">CCMP1005</strain>
    </source>
</reference>
<comment type="caution">
    <text evidence="1">The sequence shown here is derived from an EMBL/GenBank/DDBJ whole genome shotgun (WGS) entry which is preliminary data.</text>
</comment>
<dbReference type="Proteomes" id="UP000266841">
    <property type="component" value="Unassembled WGS sequence"/>
</dbReference>
<organism evidence="1 2">
    <name type="scientific">Thalassiosira oceanica</name>
    <name type="common">Marine diatom</name>
    <dbReference type="NCBI Taxonomy" id="159749"/>
    <lineage>
        <taxon>Eukaryota</taxon>
        <taxon>Sar</taxon>
        <taxon>Stramenopiles</taxon>
        <taxon>Ochrophyta</taxon>
        <taxon>Bacillariophyta</taxon>
        <taxon>Coscinodiscophyceae</taxon>
        <taxon>Thalassiosirophycidae</taxon>
        <taxon>Thalassiosirales</taxon>
        <taxon>Thalassiosiraceae</taxon>
        <taxon>Thalassiosira</taxon>
    </lineage>
</organism>
<dbReference type="EMBL" id="AGNL01033240">
    <property type="protein sequence ID" value="EJK55776.1"/>
    <property type="molecule type" value="Genomic_DNA"/>
</dbReference>
<name>K0S4C3_THAOC</name>
<evidence type="ECO:0000313" key="2">
    <source>
        <dbReference type="Proteomes" id="UP000266841"/>
    </source>
</evidence>
<gene>
    <name evidence="1" type="ORF">THAOC_24451</name>
</gene>
<keyword evidence="2" id="KW-1185">Reference proteome</keyword>